<gene>
    <name evidence="2" type="primary">CABCOCO1</name>
</gene>
<dbReference type="InParanoid" id="A0A6I8PBD1"/>
<organism evidence="2 3">
    <name type="scientific">Ornithorhynchus anatinus</name>
    <name type="common">Duckbill platypus</name>
    <dbReference type="NCBI Taxonomy" id="9258"/>
    <lineage>
        <taxon>Eukaryota</taxon>
        <taxon>Metazoa</taxon>
        <taxon>Chordata</taxon>
        <taxon>Craniata</taxon>
        <taxon>Vertebrata</taxon>
        <taxon>Euteleostomi</taxon>
        <taxon>Mammalia</taxon>
        <taxon>Monotremata</taxon>
        <taxon>Ornithorhynchidae</taxon>
        <taxon>Ornithorhynchus</taxon>
    </lineage>
</organism>
<reference evidence="2" key="3">
    <citation type="submission" date="2025-09" db="UniProtKB">
        <authorList>
            <consortium name="Ensembl"/>
        </authorList>
    </citation>
    <scope>IDENTIFICATION</scope>
    <source>
        <strain evidence="2">Glennie</strain>
    </source>
</reference>
<proteinExistence type="predicted"/>
<dbReference type="Proteomes" id="UP000002279">
    <property type="component" value="Chromosome 3"/>
</dbReference>
<dbReference type="InterPro" id="IPR032727">
    <property type="entry name" value="CLAMP"/>
</dbReference>
<dbReference type="Pfam" id="PF14769">
    <property type="entry name" value="CLAMP"/>
    <property type="match status" value="1"/>
</dbReference>
<dbReference type="OrthoDB" id="2126027at2759"/>
<dbReference type="PANTHER" id="PTHR28457:SF3">
    <property type="entry name" value="CILIARY-ASSOCIATED CALCIUM-BINDING COILED-COIL PROTEIN 1"/>
    <property type="match status" value="1"/>
</dbReference>
<evidence type="ECO:0000256" key="1">
    <source>
        <dbReference type="SAM" id="MobiDB-lite"/>
    </source>
</evidence>
<dbReference type="GeneID" id="100079124"/>
<dbReference type="OMA" id="LEDNIKW"/>
<protein>
    <submittedName>
        <fullName evidence="2">Ciliary associated calcium binding coiled-coil 1</fullName>
    </submittedName>
</protein>
<dbReference type="RefSeq" id="XP_039767477.1">
    <property type="nucleotide sequence ID" value="XM_039911543.1"/>
</dbReference>
<dbReference type="CTD" id="219621"/>
<accession>A0A6I8PBD1</accession>
<evidence type="ECO:0000313" key="3">
    <source>
        <dbReference type="Proteomes" id="UP000002279"/>
    </source>
</evidence>
<dbReference type="GeneTree" id="ENSGT00390000004181"/>
<reference evidence="2" key="2">
    <citation type="submission" date="2025-08" db="UniProtKB">
        <authorList>
            <consortium name="Ensembl"/>
        </authorList>
    </citation>
    <scope>IDENTIFICATION</scope>
    <source>
        <strain evidence="2">Glennie</strain>
    </source>
</reference>
<dbReference type="Ensembl" id="ENSOANT00000074177.1">
    <property type="protein sequence ID" value="ENSOANP00000051768.1"/>
    <property type="gene ID" value="ENSOANG00000021714.3"/>
</dbReference>
<reference evidence="2 3" key="1">
    <citation type="journal article" date="2008" name="Nature">
        <title>Genome analysis of the platypus reveals unique signatures of evolution.</title>
        <authorList>
            <person name="Warren W.C."/>
            <person name="Hillier L.W."/>
            <person name="Marshall Graves J.A."/>
            <person name="Birney E."/>
            <person name="Ponting C.P."/>
            <person name="Grutzner F."/>
            <person name="Belov K."/>
            <person name="Miller W."/>
            <person name="Clarke L."/>
            <person name="Chinwalla A.T."/>
            <person name="Yang S.P."/>
            <person name="Heger A."/>
            <person name="Locke D.P."/>
            <person name="Miethke P."/>
            <person name="Waters P.D."/>
            <person name="Veyrunes F."/>
            <person name="Fulton L."/>
            <person name="Fulton B."/>
            <person name="Graves T."/>
            <person name="Wallis J."/>
            <person name="Puente X.S."/>
            <person name="Lopez-Otin C."/>
            <person name="Ordonez G.R."/>
            <person name="Eichler E.E."/>
            <person name="Chen L."/>
            <person name="Cheng Z."/>
            <person name="Deakin J.E."/>
            <person name="Alsop A."/>
            <person name="Thompson K."/>
            <person name="Kirby P."/>
            <person name="Papenfuss A.T."/>
            <person name="Wakefield M.J."/>
            <person name="Olender T."/>
            <person name="Lancet D."/>
            <person name="Huttley G.A."/>
            <person name="Smit A.F."/>
            <person name="Pask A."/>
            <person name="Temple-Smith P."/>
            <person name="Batzer M.A."/>
            <person name="Walker J.A."/>
            <person name="Konkel M.K."/>
            <person name="Harris R.S."/>
            <person name="Whittington C.M."/>
            <person name="Wong E.S."/>
            <person name="Gemmell N.J."/>
            <person name="Buschiazzo E."/>
            <person name="Vargas Jentzsch I.M."/>
            <person name="Merkel A."/>
            <person name="Schmitz J."/>
            <person name="Zemann A."/>
            <person name="Churakov G."/>
            <person name="Kriegs J.O."/>
            <person name="Brosius J."/>
            <person name="Murchison E.P."/>
            <person name="Sachidanandam R."/>
            <person name="Smith C."/>
            <person name="Hannon G.J."/>
            <person name="Tsend-Ayush E."/>
            <person name="McMillan D."/>
            <person name="Attenborough R."/>
            <person name="Rens W."/>
            <person name="Ferguson-Smith M."/>
            <person name="Lefevre C.M."/>
            <person name="Sharp J.A."/>
            <person name="Nicholas K.R."/>
            <person name="Ray D.A."/>
            <person name="Kube M."/>
            <person name="Reinhardt R."/>
            <person name="Pringle T.H."/>
            <person name="Taylor J."/>
            <person name="Jones R.C."/>
            <person name="Nixon B."/>
            <person name="Dacheux J.L."/>
            <person name="Niwa H."/>
            <person name="Sekita Y."/>
            <person name="Huang X."/>
            <person name="Stark A."/>
            <person name="Kheradpour P."/>
            <person name="Kellis M."/>
            <person name="Flicek P."/>
            <person name="Chen Y."/>
            <person name="Webber C."/>
            <person name="Hardison R."/>
            <person name="Nelson J."/>
            <person name="Hallsworth-Pepin K."/>
            <person name="Delehaunty K."/>
            <person name="Markovic C."/>
            <person name="Minx P."/>
            <person name="Feng Y."/>
            <person name="Kremitzki C."/>
            <person name="Mitreva M."/>
            <person name="Glasscock J."/>
            <person name="Wylie T."/>
            <person name="Wohldmann P."/>
            <person name="Thiru P."/>
            <person name="Nhan M.N."/>
            <person name="Pohl C.S."/>
            <person name="Smith S.M."/>
            <person name="Hou S."/>
            <person name="Nefedov M."/>
            <person name="de Jong P.J."/>
            <person name="Renfree M.B."/>
            <person name="Mardis E.R."/>
            <person name="Wilson R.K."/>
        </authorList>
    </citation>
    <scope>NUCLEOTIDE SEQUENCE [LARGE SCALE GENOMIC DNA]</scope>
    <source>
        <strain evidence="2 3">Glennie</strain>
    </source>
</reference>
<keyword evidence="3" id="KW-1185">Reference proteome</keyword>
<dbReference type="Bgee" id="ENSOANG00000021714">
    <property type="expression patterns" value="Expressed in testis and 4 other cell types or tissues"/>
</dbReference>
<dbReference type="AlphaFoldDB" id="A0A6I8PBD1"/>
<feature type="compositionally biased region" description="Basic and acidic residues" evidence="1">
    <location>
        <begin position="7"/>
        <end position="22"/>
    </location>
</feature>
<dbReference type="PANTHER" id="PTHR28457">
    <property type="entry name" value="COILED-COIL DOMAIN-CONTAINING PROTEIN 189"/>
    <property type="match status" value="1"/>
</dbReference>
<sequence length="306" mass="35101">MAAAEPRPGEPQKDAETREREPPSWNFLSDSQISDLLGENIDGLQKKMEEFLNFRQLQTSLKEAILLDYYVSGFWWAKEINFTLPQLSKFMTLLYTLLENLSAKHMFLEDNIRELGKALAVLVQSHSEKSDDLDFFSVDQANAITDYLKISLFQHYKLYEFLFYSPREELVIGAEAKCVDERDSRQGSEVELAQVIELLKQADDSFPAPLEEGISYDIYSTFIAPPSPVMKTEETDEECPSPLREFQPETESVEEDPLCGYTIEDVESVLGQLTDEAIEKIQTEINEKLQIQEKAFNVKIEKLKKA</sequence>
<dbReference type="FunCoup" id="A0A6I8PBD1">
    <property type="interactions" value="67"/>
</dbReference>
<evidence type="ECO:0000313" key="2">
    <source>
        <dbReference type="Ensembl" id="ENSOANP00000051768.1"/>
    </source>
</evidence>
<feature type="region of interest" description="Disordered" evidence="1">
    <location>
        <begin position="1"/>
        <end position="25"/>
    </location>
</feature>
<name>A0A6I8PBD1_ORNAN</name>